<feature type="region of interest" description="Disordered" evidence="5">
    <location>
        <begin position="1"/>
        <end position="69"/>
    </location>
</feature>
<accession>K3W534</accession>
<dbReference type="EC" id="2.5.1.78" evidence="4"/>
<dbReference type="SUPFAM" id="SSF52121">
    <property type="entry name" value="Lumazine synthase"/>
    <property type="match status" value="1"/>
</dbReference>
<organism evidence="6 7">
    <name type="scientific">Globisporangium ultimum (strain ATCC 200006 / CBS 805.95 / DAOM BR144)</name>
    <name type="common">Pythium ultimum</name>
    <dbReference type="NCBI Taxonomy" id="431595"/>
    <lineage>
        <taxon>Eukaryota</taxon>
        <taxon>Sar</taxon>
        <taxon>Stramenopiles</taxon>
        <taxon>Oomycota</taxon>
        <taxon>Peronosporomycetes</taxon>
        <taxon>Pythiales</taxon>
        <taxon>Pythiaceae</taxon>
        <taxon>Globisporangium</taxon>
    </lineage>
</organism>
<evidence type="ECO:0000256" key="3">
    <source>
        <dbReference type="ARBA" id="ARBA00022679"/>
    </source>
</evidence>
<evidence type="ECO:0000256" key="2">
    <source>
        <dbReference type="ARBA" id="ARBA00022619"/>
    </source>
</evidence>
<name>K3W534_GLOUD</name>
<evidence type="ECO:0000313" key="6">
    <source>
        <dbReference type="EnsemblProtists" id="PYU1_T000075"/>
    </source>
</evidence>
<dbReference type="eggNOG" id="KOG0032">
    <property type="taxonomic scope" value="Eukaryota"/>
</dbReference>
<dbReference type="InterPro" id="IPR002180">
    <property type="entry name" value="LS/RS"/>
</dbReference>
<reference evidence="7" key="2">
    <citation type="submission" date="2010-04" db="EMBL/GenBank/DDBJ databases">
        <authorList>
            <person name="Buell R."/>
            <person name="Hamilton J."/>
            <person name="Hostetler J."/>
        </authorList>
    </citation>
    <scope>NUCLEOTIDE SEQUENCE [LARGE SCALE GENOMIC DNA]</scope>
    <source>
        <strain evidence="7">DAOM:BR144</strain>
    </source>
</reference>
<keyword evidence="2 4" id="KW-0686">Riboflavin biosynthesis</keyword>
<dbReference type="VEuPathDB" id="FungiDB:PYU1_G000075"/>
<dbReference type="UniPathway" id="UPA00275">
    <property type="reaction ID" value="UER00404"/>
</dbReference>
<dbReference type="GO" id="GO:0009231">
    <property type="term" value="P:riboflavin biosynthetic process"/>
    <property type="evidence" value="ECO:0007669"/>
    <property type="project" value="UniProtKB-UniPathway"/>
</dbReference>
<keyword evidence="3 4" id="KW-0808">Transferase</keyword>
<dbReference type="AlphaFoldDB" id="K3W534"/>
<dbReference type="Pfam" id="PF00885">
    <property type="entry name" value="DMRL_synthase"/>
    <property type="match status" value="1"/>
</dbReference>
<dbReference type="EMBL" id="GL376636">
    <property type="status" value="NOT_ANNOTATED_CDS"/>
    <property type="molecule type" value="Genomic_DNA"/>
</dbReference>
<comment type="catalytic activity">
    <reaction evidence="4">
        <text>(2S)-2-hydroxy-3-oxobutyl phosphate + 5-amino-6-(D-ribitylamino)uracil = 6,7-dimethyl-8-(1-D-ribityl)lumazine + phosphate + 2 H2O + H(+)</text>
        <dbReference type="Rhea" id="RHEA:26152"/>
        <dbReference type="ChEBI" id="CHEBI:15377"/>
        <dbReference type="ChEBI" id="CHEBI:15378"/>
        <dbReference type="ChEBI" id="CHEBI:15934"/>
        <dbReference type="ChEBI" id="CHEBI:43474"/>
        <dbReference type="ChEBI" id="CHEBI:58201"/>
        <dbReference type="ChEBI" id="CHEBI:58830"/>
        <dbReference type="EC" id="2.5.1.78"/>
    </reaction>
</comment>
<dbReference type="InParanoid" id="K3W534"/>
<protein>
    <recommendedName>
        <fullName evidence="4">6,7-dimethyl-8-ribityllumazine synthase</fullName>
        <shortName evidence="4">DMRL synthase</shortName>
        <ecNumber evidence="4">2.5.1.78</ecNumber>
    </recommendedName>
</protein>
<dbReference type="Gene3D" id="3.40.50.960">
    <property type="entry name" value="Lumazine/riboflavin synthase"/>
    <property type="match status" value="1"/>
</dbReference>
<evidence type="ECO:0000256" key="5">
    <source>
        <dbReference type="SAM" id="MobiDB-lite"/>
    </source>
</evidence>
<evidence type="ECO:0000256" key="1">
    <source>
        <dbReference type="ARBA" id="ARBA00007424"/>
    </source>
</evidence>
<evidence type="ECO:0000256" key="4">
    <source>
        <dbReference type="RuleBase" id="RU003795"/>
    </source>
</evidence>
<keyword evidence="7" id="KW-1185">Reference proteome</keyword>
<dbReference type="GO" id="GO:0009349">
    <property type="term" value="C:riboflavin synthase complex"/>
    <property type="evidence" value="ECO:0007669"/>
    <property type="project" value="UniProtKB-UniRule"/>
</dbReference>
<proteinExistence type="inferred from homology"/>
<dbReference type="OMA" id="NTQEPQF"/>
<dbReference type="GO" id="GO:0000906">
    <property type="term" value="F:6,7-dimethyl-8-ribityllumazine synthase activity"/>
    <property type="evidence" value="ECO:0007669"/>
    <property type="project" value="UniProtKB-EC"/>
</dbReference>
<feature type="compositionally biased region" description="Low complexity" evidence="5">
    <location>
        <begin position="57"/>
        <end position="69"/>
    </location>
</feature>
<comment type="function">
    <text evidence="4">Catalyzes the formation of 6,7-dimethyl-8-ribityllumazine by condensation of 5-amino-6-(D-ribitylamino)uracil with 3,4-dihydroxy-2-butanone 4-phosphate. This is the penultimate step in the biosynthesis of riboflavin.</text>
</comment>
<dbReference type="InterPro" id="IPR036467">
    <property type="entry name" value="LS/RS_sf"/>
</dbReference>
<dbReference type="Proteomes" id="UP000019132">
    <property type="component" value="Unassembled WGS sequence"/>
</dbReference>
<sequence length="218" mass="22756">MSTLTSADFGELKRPTTRVHAPPGGGSNWSFGSDAPAAPQQRGKRSAFAQSGDVDMAPAPAAPVTTPAPAAVPAATPAAMQHPTGALRVALVKTKADAEIVDIMLQNAWEKLQQNPQVSSETFTVSNLDELPYAANKLTQYGGFDAVIVFGFLNASNPLFNVLSTSLTKSFIDISVKNSKPVIRGVFIGEPRVASVKAKGGYGGEFADGIESLIQLGN</sequence>
<dbReference type="HOGENOM" id="CLU_080031_0_0_1"/>
<comment type="pathway">
    <text evidence="4">Cofactor biosynthesis; riboflavin biosynthesis; riboflavin from 2-hydroxy-3-oxobutyl phosphate and 5-amino-6-(D-ribitylamino)uracil: step 1/2.</text>
</comment>
<reference evidence="7" key="1">
    <citation type="journal article" date="2010" name="Genome Biol.">
        <title>Genome sequence of the necrotrophic plant pathogen Pythium ultimum reveals original pathogenicity mechanisms and effector repertoire.</title>
        <authorList>
            <person name="Levesque C.A."/>
            <person name="Brouwer H."/>
            <person name="Cano L."/>
            <person name="Hamilton J.P."/>
            <person name="Holt C."/>
            <person name="Huitema E."/>
            <person name="Raffaele S."/>
            <person name="Robideau G.P."/>
            <person name="Thines M."/>
            <person name="Win J."/>
            <person name="Zerillo M.M."/>
            <person name="Beakes G.W."/>
            <person name="Boore J.L."/>
            <person name="Busam D."/>
            <person name="Dumas B."/>
            <person name="Ferriera S."/>
            <person name="Fuerstenberg S.I."/>
            <person name="Gachon C.M."/>
            <person name="Gaulin E."/>
            <person name="Govers F."/>
            <person name="Grenville-Briggs L."/>
            <person name="Horner N."/>
            <person name="Hostetler J."/>
            <person name="Jiang R.H."/>
            <person name="Johnson J."/>
            <person name="Krajaejun T."/>
            <person name="Lin H."/>
            <person name="Meijer H.J."/>
            <person name="Moore B."/>
            <person name="Morris P."/>
            <person name="Phuntmart V."/>
            <person name="Puiu D."/>
            <person name="Shetty J."/>
            <person name="Stajich J.E."/>
            <person name="Tripathy S."/>
            <person name="Wawra S."/>
            <person name="van West P."/>
            <person name="Whitty B.R."/>
            <person name="Coutinho P.M."/>
            <person name="Henrissat B."/>
            <person name="Martin F."/>
            <person name="Thomas P.D."/>
            <person name="Tyler B.M."/>
            <person name="De Vries R.P."/>
            <person name="Kamoun S."/>
            <person name="Yandell M."/>
            <person name="Tisserat N."/>
            <person name="Buell C.R."/>
        </authorList>
    </citation>
    <scope>NUCLEOTIDE SEQUENCE</scope>
    <source>
        <strain evidence="7">DAOM:BR144</strain>
    </source>
</reference>
<comment type="similarity">
    <text evidence="1 4">Belongs to the DMRL synthase family.</text>
</comment>
<reference evidence="6" key="3">
    <citation type="submission" date="2015-02" db="UniProtKB">
        <authorList>
            <consortium name="EnsemblProtists"/>
        </authorList>
    </citation>
    <scope>IDENTIFICATION</scope>
    <source>
        <strain evidence="6">DAOM BR144</strain>
    </source>
</reference>
<evidence type="ECO:0000313" key="7">
    <source>
        <dbReference type="Proteomes" id="UP000019132"/>
    </source>
</evidence>
<dbReference type="EnsemblProtists" id="PYU1_T000075">
    <property type="protein sequence ID" value="PYU1_T000075"/>
    <property type="gene ID" value="PYU1_G000075"/>
</dbReference>